<dbReference type="InterPro" id="IPR005174">
    <property type="entry name" value="KIB1-4_b-propeller"/>
</dbReference>
<reference evidence="2 3" key="1">
    <citation type="submission" date="2020-09" db="EMBL/GenBank/DDBJ databases">
        <title>De no assembly of potato wild relative species, Solanum commersonii.</title>
        <authorList>
            <person name="Cho K."/>
        </authorList>
    </citation>
    <scope>NUCLEOTIDE SEQUENCE [LARGE SCALE GENOMIC DNA]</scope>
    <source>
        <strain evidence="2">LZ3.2</strain>
        <tissue evidence="2">Leaf</tissue>
    </source>
</reference>
<sequence>MSHDNRGMFFFNPISNDIIELPDLLDEHKNSCSAWTFLCPPDSSSDCLVVGFKAIGYVPDVYIIKVGDTEWTYHYSLNPGKFMATRCNNPLFFKNKYYLLTRRERKAYTTEDVDNGGMLAVILSREKGDVEVWRYKINGKELEREQITSLDNKTLFVSSAGSYLKTCVAQGLGNKIYFSMFHDNNKSVFYCLANCKYYSFDYSVNKAYSSSNIFNLVQPKSCIWIEPEND</sequence>
<evidence type="ECO:0000259" key="1">
    <source>
        <dbReference type="Pfam" id="PF03478"/>
    </source>
</evidence>
<organism evidence="2 3">
    <name type="scientific">Solanum commersonii</name>
    <name type="common">Commerson's wild potato</name>
    <name type="synonym">Commerson's nightshade</name>
    <dbReference type="NCBI Taxonomy" id="4109"/>
    <lineage>
        <taxon>Eukaryota</taxon>
        <taxon>Viridiplantae</taxon>
        <taxon>Streptophyta</taxon>
        <taxon>Embryophyta</taxon>
        <taxon>Tracheophyta</taxon>
        <taxon>Spermatophyta</taxon>
        <taxon>Magnoliopsida</taxon>
        <taxon>eudicotyledons</taxon>
        <taxon>Gunneridae</taxon>
        <taxon>Pentapetalae</taxon>
        <taxon>asterids</taxon>
        <taxon>lamiids</taxon>
        <taxon>Solanales</taxon>
        <taxon>Solanaceae</taxon>
        <taxon>Solanoideae</taxon>
        <taxon>Solaneae</taxon>
        <taxon>Solanum</taxon>
    </lineage>
</organism>
<proteinExistence type="predicted"/>
<dbReference type="Pfam" id="PF03478">
    <property type="entry name" value="Beta-prop_KIB1-4"/>
    <property type="match status" value="1"/>
</dbReference>
<evidence type="ECO:0000313" key="3">
    <source>
        <dbReference type="Proteomes" id="UP000824120"/>
    </source>
</evidence>
<dbReference type="AlphaFoldDB" id="A0A9J5XAI0"/>
<accession>A0A9J5XAI0</accession>
<feature type="domain" description="KIB1-4 beta-propeller" evidence="1">
    <location>
        <begin position="4"/>
        <end position="188"/>
    </location>
</feature>
<dbReference type="EMBL" id="JACXVP010000009">
    <property type="protein sequence ID" value="KAG5584212.1"/>
    <property type="molecule type" value="Genomic_DNA"/>
</dbReference>
<comment type="caution">
    <text evidence="2">The sequence shown here is derived from an EMBL/GenBank/DDBJ whole genome shotgun (WGS) entry which is preliminary data.</text>
</comment>
<name>A0A9J5XAI0_SOLCO</name>
<evidence type="ECO:0000313" key="2">
    <source>
        <dbReference type="EMBL" id="KAG5584212.1"/>
    </source>
</evidence>
<protein>
    <recommendedName>
        <fullName evidence="1">KIB1-4 beta-propeller domain-containing protein</fullName>
    </recommendedName>
</protein>
<keyword evidence="3" id="KW-1185">Reference proteome</keyword>
<dbReference type="PANTHER" id="PTHR33127:SF5">
    <property type="entry name" value="TRANSMEMBRANE PROTEIN"/>
    <property type="match status" value="1"/>
</dbReference>
<dbReference type="OrthoDB" id="1263126at2759"/>
<dbReference type="Proteomes" id="UP000824120">
    <property type="component" value="Chromosome 9"/>
</dbReference>
<gene>
    <name evidence="2" type="ORF">H5410_044646</name>
</gene>
<dbReference type="PANTHER" id="PTHR33127">
    <property type="entry name" value="TRANSMEMBRANE PROTEIN"/>
    <property type="match status" value="1"/>
</dbReference>